<evidence type="ECO:0000313" key="2">
    <source>
        <dbReference type="Proteomes" id="UP000886523"/>
    </source>
</evidence>
<keyword evidence="2" id="KW-1185">Reference proteome</keyword>
<reference evidence="1" key="1">
    <citation type="journal article" date="2020" name="Nat. Commun.">
        <title>Large-scale genome sequencing of mycorrhizal fungi provides insights into the early evolution of symbiotic traits.</title>
        <authorList>
            <person name="Miyauchi S."/>
            <person name="Kiss E."/>
            <person name="Kuo A."/>
            <person name="Drula E."/>
            <person name="Kohler A."/>
            <person name="Sanchez-Garcia M."/>
            <person name="Morin E."/>
            <person name="Andreopoulos B."/>
            <person name="Barry K.W."/>
            <person name="Bonito G."/>
            <person name="Buee M."/>
            <person name="Carver A."/>
            <person name="Chen C."/>
            <person name="Cichocki N."/>
            <person name="Clum A."/>
            <person name="Culley D."/>
            <person name="Crous P.W."/>
            <person name="Fauchery L."/>
            <person name="Girlanda M."/>
            <person name="Hayes R.D."/>
            <person name="Keri Z."/>
            <person name="LaButti K."/>
            <person name="Lipzen A."/>
            <person name="Lombard V."/>
            <person name="Magnuson J."/>
            <person name="Maillard F."/>
            <person name="Murat C."/>
            <person name="Nolan M."/>
            <person name="Ohm R.A."/>
            <person name="Pangilinan J."/>
            <person name="Pereira M.F."/>
            <person name="Perotto S."/>
            <person name="Peter M."/>
            <person name="Pfister S."/>
            <person name="Riley R."/>
            <person name="Sitrit Y."/>
            <person name="Stielow J.B."/>
            <person name="Szollosi G."/>
            <person name="Zifcakova L."/>
            <person name="Stursova M."/>
            <person name="Spatafora J.W."/>
            <person name="Tedersoo L."/>
            <person name="Vaario L.M."/>
            <person name="Yamada A."/>
            <person name="Yan M."/>
            <person name="Wang P."/>
            <person name="Xu J."/>
            <person name="Bruns T."/>
            <person name="Baldrian P."/>
            <person name="Vilgalys R."/>
            <person name="Dunand C."/>
            <person name="Henrissat B."/>
            <person name="Grigoriev I.V."/>
            <person name="Hibbett D."/>
            <person name="Nagy L.G."/>
            <person name="Martin F.M."/>
        </authorList>
    </citation>
    <scope>NUCLEOTIDE SEQUENCE</scope>
    <source>
        <strain evidence="1">UP504</strain>
    </source>
</reference>
<dbReference type="Proteomes" id="UP000886523">
    <property type="component" value="Unassembled WGS sequence"/>
</dbReference>
<organism evidence="1 2">
    <name type="scientific">Hydnum rufescens UP504</name>
    <dbReference type="NCBI Taxonomy" id="1448309"/>
    <lineage>
        <taxon>Eukaryota</taxon>
        <taxon>Fungi</taxon>
        <taxon>Dikarya</taxon>
        <taxon>Basidiomycota</taxon>
        <taxon>Agaricomycotina</taxon>
        <taxon>Agaricomycetes</taxon>
        <taxon>Cantharellales</taxon>
        <taxon>Hydnaceae</taxon>
        <taxon>Hydnum</taxon>
    </lineage>
</organism>
<name>A0A9P6DQP0_9AGAM</name>
<dbReference type="AlphaFoldDB" id="A0A9P6DQP0"/>
<comment type="caution">
    <text evidence="1">The sequence shown here is derived from an EMBL/GenBank/DDBJ whole genome shotgun (WGS) entry which is preliminary data.</text>
</comment>
<gene>
    <name evidence="1" type="ORF">BS47DRAFT_1398456</name>
</gene>
<evidence type="ECO:0000313" key="1">
    <source>
        <dbReference type="EMBL" id="KAF9507594.1"/>
    </source>
</evidence>
<dbReference type="EMBL" id="MU129076">
    <property type="protein sequence ID" value="KAF9507594.1"/>
    <property type="molecule type" value="Genomic_DNA"/>
</dbReference>
<accession>A0A9P6DQP0</accession>
<proteinExistence type="predicted"/>
<sequence>MRSKSDDRRLPIEDLFKSFEGLRSSKKLLGPRRSDRQRIVLDTLGDLAIDKSMDDVFPIEAVIARCSPQALSTHRPRLFHKISSRNREYFVLTDTFPLYFPSIVVSDVPSCCSSFLIPVLPARVAFPHGSTRSVCLCLCDYPQGKFSSLVSSPKAVPDGTKRLRIP</sequence>
<protein>
    <submittedName>
        <fullName evidence="1">Uncharacterized protein</fullName>
    </submittedName>
</protein>